<dbReference type="PANTHER" id="PTHR22014">
    <property type="entry name" value="RNA-BINDING PROTEIN 33"/>
    <property type="match status" value="1"/>
</dbReference>
<accession>A0A443SMG0</accession>
<protein>
    <submittedName>
        <fullName evidence="5">RNA-binding protein 33-like protein</fullName>
    </submittedName>
</protein>
<proteinExistence type="predicted"/>
<keyword evidence="6" id="KW-1185">Reference proteome</keyword>
<feature type="compositionally biased region" description="Basic and acidic residues" evidence="3">
    <location>
        <begin position="117"/>
        <end position="129"/>
    </location>
</feature>
<dbReference type="VEuPathDB" id="VectorBase:LDEU003362"/>
<dbReference type="EMBL" id="NCKV01001267">
    <property type="protein sequence ID" value="RWS28675.1"/>
    <property type="molecule type" value="Genomic_DNA"/>
</dbReference>
<feature type="region of interest" description="Disordered" evidence="3">
    <location>
        <begin position="452"/>
        <end position="475"/>
    </location>
</feature>
<feature type="coiled-coil region" evidence="2">
    <location>
        <begin position="506"/>
        <end position="542"/>
    </location>
</feature>
<dbReference type="Proteomes" id="UP000288716">
    <property type="component" value="Unassembled WGS sequence"/>
</dbReference>
<reference evidence="5 6" key="1">
    <citation type="journal article" date="2018" name="Gigascience">
        <title>Genomes of trombidid mites reveal novel predicted allergens and laterally-transferred genes associated with secondary metabolism.</title>
        <authorList>
            <person name="Dong X."/>
            <person name="Chaisiri K."/>
            <person name="Xia D."/>
            <person name="Armstrong S.D."/>
            <person name="Fang Y."/>
            <person name="Donnelly M.J."/>
            <person name="Kadowaki T."/>
            <person name="McGarry J.W."/>
            <person name="Darby A.C."/>
            <person name="Makepeace B.L."/>
        </authorList>
    </citation>
    <scope>NUCLEOTIDE SEQUENCE [LARGE SCALE GENOMIC DNA]</scope>
    <source>
        <strain evidence="5">UoL-UT</strain>
    </source>
</reference>
<dbReference type="InterPro" id="IPR035979">
    <property type="entry name" value="RBD_domain_sf"/>
</dbReference>
<gene>
    <name evidence="5" type="ORF">B4U80_12778</name>
</gene>
<feature type="compositionally biased region" description="Low complexity" evidence="3">
    <location>
        <begin position="553"/>
        <end position="564"/>
    </location>
</feature>
<sequence length="680" mass="77185">MSFEIFSDSYELSIEENNDNSDDFEFEVNEDDVKEMLFDDNYDSSRLLKDTPTKCTGNDKKSNCEVVTPTKDESSESEVKLNSDRKHLNLITLTESEDTEKPVNFPEDDDDEDEEEERHARFRSERYKSDSSAANNRKISTRDIPDSLDKVVVSAAMNERPNGFNDQKRYTENRKLRNTKNLENISQSTPVWSNPPIPRPGNVASASTPYLTQNQPSQFPPSAFPNNFSFSGTVGQPHFIAPLCPNPQNTSPHMLHQRPIFQEPPVQNPRYLPQHMFAARFPQQYPPTRAELPNFPRPEPIPGLIPAPMPNVVERCQVPTILGTTTCRTLLPNPILNQPHQHPPPPQVPPTQLLPPRLPQFAPNADFGILQSREFLQQHSDKNQQYRNDVRVDKRNAPFSASTSNKFMKTSNNNKLLRAKYSGLKTVCNGTENDSRKVALNKTKMAKKFLQKRPGTSVKQIPCKPQNNEQKPQTVKSEVKLETNASNSDKALEKISLVDLQVDDDYKKAMEKQKQMREEVLKRKEERRRLNAMKKLHEVELKKTVQPQAQHKSSPPSAASNLLSEKNSPIKTLVNRTGVRCQNQSTQRERQVVQVNQTQNCISNTQKKTVKIKGLALSTNESSINKLCNSVGIVSSVRINQENGEKIATVVFNSSKDAAIFQQKYQRHLLDLCVIQVTLV</sequence>
<dbReference type="OrthoDB" id="6514954at2759"/>
<dbReference type="STRING" id="299467.A0A443SMG0"/>
<evidence type="ECO:0000256" key="1">
    <source>
        <dbReference type="ARBA" id="ARBA00022884"/>
    </source>
</evidence>
<feature type="region of interest" description="Disordered" evidence="3">
    <location>
        <begin position="542"/>
        <end position="569"/>
    </location>
</feature>
<dbReference type="InterPro" id="IPR000504">
    <property type="entry name" value="RRM_dom"/>
</dbReference>
<evidence type="ECO:0000256" key="3">
    <source>
        <dbReference type="SAM" id="MobiDB-lite"/>
    </source>
</evidence>
<dbReference type="GO" id="GO:0003723">
    <property type="term" value="F:RNA binding"/>
    <property type="evidence" value="ECO:0007669"/>
    <property type="project" value="UniProtKB-KW"/>
</dbReference>
<organism evidence="5 6">
    <name type="scientific">Leptotrombidium deliense</name>
    <dbReference type="NCBI Taxonomy" id="299467"/>
    <lineage>
        <taxon>Eukaryota</taxon>
        <taxon>Metazoa</taxon>
        <taxon>Ecdysozoa</taxon>
        <taxon>Arthropoda</taxon>
        <taxon>Chelicerata</taxon>
        <taxon>Arachnida</taxon>
        <taxon>Acari</taxon>
        <taxon>Acariformes</taxon>
        <taxon>Trombidiformes</taxon>
        <taxon>Prostigmata</taxon>
        <taxon>Anystina</taxon>
        <taxon>Parasitengona</taxon>
        <taxon>Trombiculoidea</taxon>
        <taxon>Trombiculidae</taxon>
        <taxon>Leptotrombidium</taxon>
    </lineage>
</organism>
<feature type="compositionally biased region" description="Basic and acidic residues" evidence="3">
    <location>
        <begin position="70"/>
        <end position="87"/>
    </location>
</feature>
<keyword evidence="2" id="KW-0175">Coiled coil</keyword>
<evidence type="ECO:0000313" key="6">
    <source>
        <dbReference type="Proteomes" id="UP000288716"/>
    </source>
</evidence>
<evidence type="ECO:0000256" key="2">
    <source>
        <dbReference type="SAM" id="Coils"/>
    </source>
</evidence>
<name>A0A443SMG0_9ACAR</name>
<dbReference type="InterPro" id="IPR039878">
    <property type="entry name" value="RBM33"/>
</dbReference>
<comment type="caution">
    <text evidence="5">The sequence shown here is derived from an EMBL/GenBank/DDBJ whole genome shotgun (WGS) entry which is preliminary data.</text>
</comment>
<evidence type="ECO:0000313" key="5">
    <source>
        <dbReference type="EMBL" id="RWS28675.1"/>
    </source>
</evidence>
<dbReference type="SUPFAM" id="SSF54928">
    <property type="entry name" value="RNA-binding domain, RBD"/>
    <property type="match status" value="1"/>
</dbReference>
<dbReference type="AlphaFoldDB" id="A0A443SMG0"/>
<feature type="compositionally biased region" description="Basic and acidic residues" evidence="3">
    <location>
        <begin position="46"/>
        <end position="63"/>
    </location>
</feature>
<evidence type="ECO:0000259" key="4">
    <source>
        <dbReference type="SMART" id="SM00360"/>
    </source>
</evidence>
<feature type="compositionally biased region" description="Acidic residues" evidence="3">
    <location>
        <begin position="106"/>
        <end position="116"/>
    </location>
</feature>
<dbReference type="Gene3D" id="3.30.70.330">
    <property type="match status" value="1"/>
</dbReference>
<feature type="compositionally biased region" description="Polar residues" evidence="3">
    <location>
        <begin position="465"/>
        <end position="475"/>
    </location>
</feature>
<dbReference type="PANTHER" id="PTHR22014:SF2">
    <property type="entry name" value="RNA-BINDING PROTEIN 33"/>
    <property type="match status" value="1"/>
</dbReference>
<feature type="domain" description="RRM" evidence="4">
    <location>
        <begin position="609"/>
        <end position="678"/>
    </location>
</feature>
<dbReference type="InterPro" id="IPR012677">
    <property type="entry name" value="Nucleotide-bd_a/b_plait_sf"/>
</dbReference>
<feature type="region of interest" description="Disordered" evidence="3">
    <location>
        <begin position="45"/>
        <end position="142"/>
    </location>
</feature>
<dbReference type="SMART" id="SM00360">
    <property type="entry name" value="RRM"/>
    <property type="match status" value="1"/>
</dbReference>
<keyword evidence="1" id="KW-0694">RNA-binding</keyword>